<dbReference type="InterPro" id="IPR052695">
    <property type="entry name" value="Kinetoplast-DNA-binding"/>
</dbReference>
<dbReference type="AlphaFoldDB" id="A0AAW0EYX0"/>
<keyword evidence="3" id="KW-1185">Reference proteome</keyword>
<organism evidence="2 3">
    <name type="scientific">Novymonas esmeraldas</name>
    <dbReference type="NCBI Taxonomy" id="1808958"/>
    <lineage>
        <taxon>Eukaryota</taxon>
        <taxon>Discoba</taxon>
        <taxon>Euglenozoa</taxon>
        <taxon>Kinetoplastea</taxon>
        <taxon>Metakinetoplastina</taxon>
        <taxon>Trypanosomatida</taxon>
        <taxon>Trypanosomatidae</taxon>
        <taxon>Novymonas</taxon>
    </lineage>
</organism>
<proteinExistence type="predicted"/>
<evidence type="ECO:0000313" key="2">
    <source>
        <dbReference type="EMBL" id="KAK7198484.1"/>
    </source>
</evidence>
<gene>
    <name evidence="2" type="ORF">NESM_000808900</name>
</gene>
<feature type="compositionally biased region" description="Basic residues" evidence="1">
    <location>
        <begin position="103"/>
        <end position="117"/>
    </location>
</feature>
<evidence type="ECO:0000256" key="1">
    <source>
        <dbReference type="SAM" id="MobiDB-lite"/>
    </source>
</evidence>
<comment type="caution">
    <text evidence="2">The sequence shown here is derived from an EMBL/GenBank/DDBJ whole genome shotgun (WGS) entry which is preliminary data.</text>
</comment>
<dbReference type="PANTHER" id="PTHR37564">
    <property type="entry name" value="KINETOPLAST DNA-ASSOCIATED PROTEIN"/>
    <property type="match status" value="1"/>
</dbReference>
<feature type="compositionally biased region" description="Basic residues" evidence="1">
    <location>
        <begin position="124"/>
        <end position="136"/>
    </location>
</feature>
<reference evidence="2 3" key="1">
    <citation type="journal article" date="2021" name="MBio">
        <title>A New Model Trypanosomatid, Novymonas esmeraldas: Genomic Perception of Its 'Candidatus Pandoraea novymonadis' Endosymbiont.</title>
        <authorList>
            <person name="Zakharova A."/>
            <person name="Saura A."/>
            <person name="Butenko A."/>
            <person name="Podesvova L."/>
            <person name="Warmusova S."/>
            <person name="Kostygov A.Y."/>
            <person name="Nenarokova A."/>
            <person name="Lukes J."/>
            <person name="Opperdoes F.R."/>
            <person name="Yurchenko V."/>
        </authorList>
    </citation>
    <scope>NUCLEOTIDE SEQUENCE [LARGE SCALE GENOMIC DNA]</scope>
    <source>
        <strain evidence="2 3">E262AT.01</strain>
    </source>
</reference>
<dbReference type="EMBL" id="JAECZO010000153">
    <property type="protein sequence ID" value="KAK7198484.1"/>
    <property type="molecule type" value="Genomic_DNA"/>
</dbReference>
<protein>
    <submittedName>
        <fullName evidence="2">Kinetoplast-associated protein 3</fullName>
    </submittedName>
</protein>
<feature type="region of interest" description="Disordered" evidence="1">
    <location>
        <begin position="99"/>
        <end position="163"/>
    </location>
</feature>
<evidence type="ECO:0000313" key="3">
    <source>
        <dbReference type="Proteomes" id="UP001430356"/>
    </source>
</evidence>
<dbReference type="PANTHER" id="PTHR37564:SF4">
    <property type="entry name" value="DNA-ASSOCIATED PROTEIN, PUTATIVE-RELATED"/>
    <property type="match status" value="1"/>
</dbReference>
<name>A0AAW0EYX0_9TRYP</name>
<accession>A0AAW0EYX0</accession>
<feature type="compositionally biased region" description="Basic residues" evidence="1">
    <location>
        <begin position="143"/>
        <end position="163"/>
    </location>
</feature>
<dbReference type="Proteomes" id="UP001430356">
    <property type="component" value="Unassembled WGS sequence"/>
</dbReference>
<sequence length="163" mass="18548">MFRRSVALHRVSPFSLYQKHLGKSGVLKGLANPNLKSSRMYHQLTSPEKRILEKRALRLSYPALDAYNRLQKQCAHQFQHLPLKQRQRKVAQLWAELKEKKNAAKLRKTPTAAKRKIATAAKTAKTKRTSPKRRSRSVAASKSTRKAASGRRVKRGAAKKAKK</sequence>